<gene>
    <name evidence="2" type="ORF">TGP89_307575</name>
</gene>
<evidence type="ECO:0000256" key="1">
    <source>
        <dbReference type="SAM" id="MobiDB-lite"/>
    </source>
</evidence>
<organism evidence="2 3">
    <name type="scientific">Toxoplasma gondii p89</name>
    <dbReference type="NCBI Taxonomy" id="943119"/>
    <lineage>
        <taxon>Eukaryota</taxon>
        <taxon>Sar</taxon>
        <taxon>Alveolata</taxon>
        <taxon>Apicomplexa</taxon>
        <taxon>Conoidasida</taxon>
        <taxon>Coccidia</taxon>
        <taxon>Eucoccidiorida</taxon>
        <taxon>Eimeriorina</taxon>
        <taxon>Sarcocystidae</taxon>
        <taxon>Toxoplasma</taxon>
    </lineage>
</organism>
<feature type="region of interest" description="Disordered" evidence="1">
    <location>
        <begin position="21"/>
        <end position="45"/>
    </location>
</feature>
<accession>A0A086J6R6</accession>
<protein>
    <submittedName>
        <fullName evidence="2">Uncharacterized protein</fullName>
    </submittedName>
</protein>
<dbReference type="VEuPathDB" id="ToxoDB:TGP89_307575"/>
<dbReference type="AlphaFoldDB" id="A0A086J6R6"/>
<dbReference type="Proteomes" id="UP000028828">
    <property type="component" value="Unassembled WGS sequence"/>
</dbReference>
<sequence>MGRSRQRTAVFRLAFSLDGQGGRNRGRGRRIISPAAPVPGDVQNLHDPPHLQRDGVVSIPPAFVRARDESLAAYGGVEMRSFHHLAFLRKRIIYIGRNLSIFTYRRSLVGCIFPPSFATRQSSVSRTTTVDTVLAH</sequence>
<proteinExistence type="predicted"/>
<reference evidence="2 3" key="1">
    <citation type="submission" date="2014-03" db="EMBL/GenBank/DDBJ databases">
        <authorList>
            <person name="Sibley D."/>
            <person name="Venepally P."/>
            <person name="Karamycheva S."/>
            <person name="Hadjithomas M."/>
            <person name="Khan A."/>
            <person name="Brunk B."/>
            <person name="Roos D."/>
            <person name="Caler E."/>
            <person name="Lorenzi H."/>
        </authorList>
    </citation>
    <scope>NUCLEOTIDE SEQUENCE [LARGE SCALE GENOMIC DNA]</scope>
    <source>
        <strain evidence="3">p89</strain>
    </source>
</reference>
<name>A0A086J6R6_TOXGO</name>
<evidence type="ECO:0000313" key="3">
    <source>
        <dbReference type="Proteomes" id="UP000028828"/>
    </source>
</evidence>
<evidence type="ECO:0000313" key="2">
    <source>
        <dbReference type="EMBL" id="KFG27834.1"/>
    </source>
</evidence>
<dbReference type="EMBL" id="AEYI02002565">
    <property type="protein sequence ID" value="KFG27834.1"/>
    <property type="molecule type" value="Genomic_DNA"/>
</dbReference>
<comment type="caution">
    <text evidence="2">The sequence shown here is derived from an EMBL/GenBank/DDBJ whole genome shotgun (WGS) entry which is preliminary data.</text>
</comment>